<evidence type="ECO:0000313" key="2">
    <source>
        <dbReference type="Proteomes" id="UP000019849"/>
    </source>
</evidence>
<reference evidence="1 2" key="1">
    <citation type="submission" date="2014-02" db="EMBL/GenBank/DDBJ databases">
        <title>Aquamicrobium defluvii Genome sequencing.</title>
        <authorList>
            <person name="Wang X."/>
        </authorList>
    </citation>
    <scope>NUCLEOTIDE SEQUENCE [LARGE SCALE GENOMIC DNA]</scope>
    <source>
        <strain evidence="1 2">W13Z1</strain>
    </source>
</reference>
<proteinExistence type="predicted"/>
<organism evidence="1 2">
    <name type="scientific">Aquamicrobium defluvii</name>
    <dbReference type="NCBI Taxonomy" id="69279"/>
    <lineage>
        <taxon>Bacteria</taxon>
        <taxon>Pseudomonadati</taxon>
        <taxon>Pseudomonadota</taxon>
        <taxon>Alphaproteobacteria</taxon>
        <taxon>Hyphomicrobiales</taxon>
        <taxon>Phyllobacteriaceae</taxon>
        <taxon>Aquamicrobium</taxon>
    </lineage>
</organism>
<dbReference type="Proteomes" id="UP000019849">
    <property type="component" value="Unassembled WGS sequence"/>
</dbReference>
<sequence>MVPMIVYVVLPENDNFDLDQRIAAVFPNNSRKIAVGQWLVAADLTAQSVSELIGFDGGRFGRGLVAGIDSYNGWHLKDIWDWIALKRGQ</sequence>
<name>A0A011V968_9HYPH</name>
<dbReference type="EMBL" id="JENY01000020">
    <property type="protein sequence ID" value="EXL04945.1"/>
    <property type="molecule type" value="Genomic_DNA"/>
</dbReference>
<accession>A0A011V968</accession>
<gene>
    <name evidence="1" type="ORF">BG36_08990</name>
</gene>
<comment type="caution">
    <text evidence="1">The sequence shown here is derived from an EMBL/GenBank/DDBJ whole genome shotgun (WGS) entry which is preliminary data.</text>
</comment>
<dbReference type="HOGENOM" id="CLU_2448218_0_0_5"/>
<evidence type="ECO:0000313" key="1">
    <source>
        <dbReference type="EMBL" id="EXL04945.1"/>
    </source>
</evidence>
<dbReference type="STRING" id="69279.BG36_08990"/>
<dbReference type="AlphaFoldDB" id="A0A011V968"/>
<protein>
    <submittedName>
        <fullName evidence="1">Uncharacterized protein</fullName>
    </submittedName>
</protein>